<dbReference type="SUPFAM" id="SSF64307">
    <property type="entry name" value="SirA-like"/>
    <property type="match status" value="1"/>
</dbReference>
<organism evidence="1 2">
    <name type="scientific">Desulfuromonas thiophila</name>
    <dbReference type="NCBI Taxonomy" id="57664"/>
    <lineage>
        <taxon>Bacteria</taxon>
        <taxon>Pseudomonadati</taxon>
        <taxon>Thermodesulfobacteriota</taxon>
        <taxon>Desulfuromonadia</taxon>
        <taxon>Desulfuromonadales</taxon>
        <taxon>Desulfuromonadaceae</taxon>
        <taxon>Desulfuromonas</taxon>
    </lineage>
</organism>
<dbReference type="OrthoDB" id="5398057at2"/>
<accession>A0A1G7DCR0</accession>
<evidence type="ECO:0000313" key="2">
    <source>
        <dbReference type="Proteomes" id="UP000243205"/>
    </source>
</evidence>
<dbReference type="EMBL" id="FNAQ01000013">
    <property type="protein sequence ID" value="SDE49303.1"/>
    <property type="molecule type" value="Genomic_DNA"/>
</dbReference>
<proteinExistence type="predicted"/>
<dbReference type="AlphaFoldDB" id="A0A1G7DCR0"/>
<sequence>MEIREFDICGQVCPSALLTALREVNRHRQALREGRLMLVLYLDAREATHTIPEAVGNMGYAVSVEPCPRGYCLRIGRG</sequence>
<evidence type="ECO:0000313" key="1">
    <source>
        <dbReference type="EMBL" id="SDE49303.1"/>
    </source>
</evidence>
<dbReference type="GO" id="GO:0016740">
    <property type="term" value="F:transferase activity"/>
    <property type="evidence" value="ECO:0007669"/>
    <property type="project" value="UniProtKB-KW"/>
</dbReference>
<name>A0A1G7DCR0_9BACT</name>
<keyword evidence="2" id="KW-1185">Reference proteome</keyword>
<gene>
    <name evidence="1" type="ORF">SAMN05661003_11320</name>
</gene>
<reference evidence="2" key="1">
    <citation type="submission" date="2016-10" db="EMBL/GenBank/DDBJ databases">
        <authorList>
            <person name="Varghese N."/>
            <person name="Submissions S."/>
        </authorList>
    </citation>
    <scope>NUCLEOTIDE SEQUENCE [LARGE SCALE GENOMIC DNA]</scope>
    <source>
        <strain evidence="2">DSM 8987</strain>
    </source>
</reference>
<protein>
    <submittedName>
        <fullName evidence="1">Sulfurtransferase TusA</fullName>
    </submittedName>
</protein>
<keyword evidence="1" id="KW-0808">Transferase</keyword>
<dbReference type="Proteomes" id="UP000243205">
    <property type="component" value="Unassembled WGS sequence"/>
</dbReference>
<dbReference type="RefSeq" id="WP_092079387.1">
    <property type="nucleotide sequence ID" value="NZ_CALFZY010000004.1"/>
</dbReference>
<dbReference type="STRING" id="57664.SAMN05661003_11320"/>
<dbReference type="Gene3D" id="3.30.110.40">
    <property type="entry name" value="TusA-like domain"/>
    <property type="match status" value="1"/>
</dbReference>
<dbReference type="InterPro" id="IPR036868">
    <property type="entry name" value="TusA-like_sf"/>
</dbReference>